<keyword evidence="2" id="KW-0812">Transmembrane</keyword>
<feature type="transmembrane region" description="Helical" evidence="2">
    <location>
        <begin position="551"/>
        <end position="570"/>
    </location>
</feature>
<evidence type="ECO:0000256" key="1">
    <source>
        <dbReference type="SAM" id="MobiDB-lite"/>
    </source>
</evidence>
<feature type="compositionally biased region" description="Low complexity" evidence="1">
    <location>
        <begin position="523"/>
        <end position="537"/>
    </location>
</feature>
<comment type="caution">
    <text evidence="3">The sequence shown here is derived from an EMBL/GenBank/DDBJ whole genome shotgun (WGS) entry which is preliminary data.</text>
</comment>
<feature type="region of interest" description="Disordered" evidence="1">
    <location>
        <begin position="1"/>
        <end position="76"/>
    </location>
</feature>
<evidence type="ECO:0000256" key="2">
    <source>
        <dbReference type="SAM" id="Phobius"/>
    </source>
</evidence>
<feature type="region of interest" description="Disordered" evidence="1">
    <location>
        <begin position="504"/>
        <end position="546"/>
    </location>
</feature>
<protein>
    <recommendedName>
        <fullName evidence="5">TQXA domain-containing protein</fullName>
    </recommendedName>
</protein>
<proteinExistence type="predicted"/>
<keyword evidence="2" id="KW-0472">Membrane</keyword>
<dbReference type="PATRIC" id="fig|84292.3.peg.1702"/>
<reference evidence="3" key="1">
    <citation type="submission" date="2015-04" db="EMBL/GenBank/DDBJ databases">
        <title>Complete genome sequence of Microbacterium chocolatum SIT 101, a bacterium enantioselectively hydrolyzing mesomeric diesters.</title>
        <authorList>
            <person name="Li X."/>
            <person name="Xu Y."/>
        </authorList>
    </citation>
    <scope>NUCLEOTIDE SEQUENCE [LARGE SCALE GENOMIC DNA]</scope>
    <source>
        <strain evidence="3">SIT 101</strain>
    </source>
</reference>
<keyword evidence="2" id="KW-1133">Transmembrane helix</keyword>
<accession>A0A0M8MEF9</accession>
<evidence type="ECO:0000313" key="3">
    <source>
        <dbReference type="EMBL" id="KOS10806.1"/>
    </source>
</evidence>
<name>A0A0M8MEF9_9MICO</name>
<evidence type="ECO:0000313" key="4">
    <source>
        <dbReference type="Proteomes" id="UP000037737"/>
    </source>
</evidence>
<gene>
    <name evidence="3" type="ORF">XI38_08340</name>
</gene>
<organism evidence="3 4">
    <name type="scientific">Microbacterium aurantiacum</name>
    <dbReference type="NCBI Taxonomy" id="162393"/>
    <lineage>
        <taxon>Bacteria</taxon>
        <taxon>Bacillati</taxon>
        <taxon>Actinomycetota</taxon>
        <taxon>Actinomycetes</taxon>
        <taxon>Micrococcales</taxon>
        <taxon>Microbacteriaceae</taxon>
        <taxon>Microbacterium</taxon>
    </lineage>
</organism>
<evidence type="ECO:0008006" key="5">
    <source>
        <dbReference type="Google" id="ProtNLM"/>
    </source>
</evidence>
<dbReference type="EMBL" id="LAVO01000007">
    <property type="protein sequence ID" value="KOS10806.1"/>
    <property type="molecule type" value="Genomic_DNA"/>
</dbReference>
<sequence length="582" mass="60249">MPDSDTRSTPPCGSHAGQRRVSSSSPRAAERPSSPPAVTGAPASGYPPRRPRSDRRTSAAPTIGARTDRKAPPMSVSSLRRARRALALSIAAALAAAALVFAVAPAATAATQGAGFGAWQPTSTHGWHGSMRVGDVHTYCILPGIPLPTGTTSDHGVRTEAAGLSPQQLTGINLLVTRYGQTEDPVQAAAVGWAVKAIADWETTLRTFGYRGDSLAGAIDWTFARLAPAHNARVQELALAYYAEGSSVAVGVTDAAGSVVFLRDDADPLGGAVRVDASTPDARGTLTLTGAVFADDGTIERHDVVPGEEYAITVAPAAETTPGRPLDVSAHGRFRVDTVAAVRHFTTPGGQDTAGPAGPVEFEVSGHDTTRHPLFFPTISTVAAAAALPGESFVDDVTVGGDLTHWPRTAEGDRLPVRAHAAVYLLDAEPGEPSPDVPEGAVLAGELSLETRGEGPTRVVSSWTMDTPGWYVAVWSITRQAQSAEVAAHLAADTVYTEAFASPTQITRVESPPPPVETEEPAAPDTPAEPSAPPSTAQLAETGSDPRGIRGIAGISVILLTAGLTAAALVQRRRFGDAVPIR</sequence>
<keyword evidence="4" id="KW-1185">Reference proteome</keyword>
<dbReference type="Proteomes" id="UP000037737">
    <property type="component" value="Unassembled WGS sequence"/>
</dbReference>
<dbReference type="AlphaFoldDB" id="A0A0M8MEF9"/>
<feature type="transmembrane region" description="Helical" evidence="2">
    <location>
        <begin position="85"/>
        <end position="104"/>
    </location>
</feature>